<evidence type="ECO:0000256" key="1">
    <source>
        <dbReference type="ARBA" id="ARBA00004334"/>
    </source>
</evidence>
<feature type="binding site" evidence="7">
    <location>
        <position position="91"/>
    </location>
    <ligand>
        <name>chlorophyll a</name>
        <dbReference type="ChEBI" id="CHEBI:58416"/>
        <label>1</label>
    </ligand>
</feature>
<comment type="similarity">
    <text evidence="8">Belongs to the light-harvesting chlorophyll a/b-binding (LHC) protein family.</text>
</comment>
<feature type="binding site" evidence="7">
    <location>
        <position position="74"/>
    </location>
    <ligand>
        <name>chlorophyll a</name>
        <dbReference type="ChEBI" id="CHEBI:58416"/>
        <label>1</label>
    </ligand>
</feature>
<evidence type="ECO:0000256" key="3">
    <source>
        <dbReference type="ARBA" id="ARBA00022528"/>
    </source>
</evidence>
<feature type="binding site" evidence="7">
    <location>
        <position position="79"/>
    </location>
    <ligand>
        <name>chlorophyll a</name>
        <dbReference type="ChEBI" id="CHEBI:58416"/>
        <label>1</label>
    </ligand>
</feature>
<evidence type="ECO:0000256" key="2">
    <source>
        <dbReference type="ARBA" id="ARBA00022494"/>
    </source>
</evidence>
<comment type="function">
    <text evidence="8">The light-harvesting complex (LHC) functions as a light receptor, it captures and delivers excitation energy to photosystems with which it is closely associated.</text>
</comment>
<organism evidence="9 10">
    <name type="scientific">Coptis chinensis</name>
    <dbReference type="NCBI Taxonomy" id="261450"/>
    <lineage>
        <taxon>Eukaryota</taxon>
        <taxon>Viridiplantae</taxon>
        <taxon>Streptophyta</taxon>
        <taxon>Embryophyta</taxon>
        <taxon>Tracheophyta</taxon>
        <taxon>Spermatophyta</taxon>
        <taxon>Magnoliopsida</taxon>
        <taxon>Ranunculales</taxon>
        <taxon>Ranunculaceae</taxon>
        <taxon>Coptidoideae</taxon>
        <taxon>Coptis</taxon>
    </lineage>
</organism>
<sequence>MLGLLCFVLDQIDKKGESFKVGALSDDVKELKNIQDSSLLLRGLCGHASPSGPFDPLGARKGSRSSFAILKVKEIKNERLAMFAMLGFFIQAYVTW</sequence>
<accession>A0A835HUJ8</accession>
<dbReference type="AlphaFoldDB" id="A0A835HUJ8"/>
<dbReference type="GO" id="GO:0009522">
    <property type="term" value="C:photosystem I"/>
    <property type="evidence" value="ECO:0007669"/>
    <property type="project" value="UniProtKB-KW"/>
</dbReference>
<dbReference type="InterPro" id="IPR001344">
    <property type="entry name" value="Chloro_AB-bd_pln"/>
</dbReference>
<protein>
    <recommendedName>
        <fullName evidence="8">Chlorophyll a-b binding protein, chloroplastic</fullName>
    </recommendedName>
</protein>
<dbReference type="PANTHER" id="PTHR21649">
    <property type="entry name" value="CHLOROPHYLL A/B BINDING PROTEIN"/>
    <property type="match status" value="1"/>
</dbReference>
<evidence type="ECO:0000256" key="7">
    <source>
        <dbReference type="PIRSR" id="PIRSR601344-1"/>
    </source>
</evidence>
<evidence type="ECO:0000256" key="4">
    <source>
        <dbReference type="ARBA" id="ARBA00022531"/>
    </source>
</evidence>
<comment type="caution">
    <text evidence="9">The sequence shown here is derived from an EMBL/GenBank/DDBJ whole genome shotgun (WGS) entry which is preliminary data.</text>
</comment>
<keyword evidence="6 8" id="KW-0157">Chromophore</keyword>
<keyword evidence="8" id="KW-0793">Thylakoid</keyword>
<dbReference type="OrthoDB" id="423598at2759"/>
<evidence type="ECO:0000256" key="6">
    <source>
        <dbReference type="ARBA" id="ARBA00022991"/>
    </source>
</evidence>
<dbReference type="GO" id="GO:0009535">
    <property type="term" value="C:chloroplast thylakoid membrane"/>
    <property type="evidence" value="ECO:0007669"/>
    <property type="project" value="UniProtKB-SubCell"/>
</dbReference>
<keyword evidence="2 7" id="KW-0148">Chlorophyll</keyword>
<dbReference type="Proteomes" id="UP000631114">
    <property type="component" value="Unassembled WGS sequence"/>
</dbReference>
<gene>
    <name evidence="9" type="ORF">IFM89_006852</name>
</gene>
<comment type="subcellular location">
    <subcellularLocation>
        <location evidence="1 8">Plastid</location>
        <location evidence="1 8">Chloroplast thylakoid membrane</location>
    </subcellularLocation>
</comment>
<keyword evidence="3 8" id="KW-0150">Chloroplast</keyword>
<dbReference type="Gene3D" id="1.10.3460.10">
    <property type="entry name" value="Chlorophyll a/b binding protein domain"/>
    <property type="match status" value="1"/>
</dbReference>
<evidence type="ECO:0000313" key="9">
    <source>
        <dbReference type="EMBL" id="KAF9604497.1"/>
    </source>
</evidence>
<reference evidence="9 10" key="1">
    <citation type="submission" date="2020-10" db="EMBL/GenBank/DDBJ databases">
        <title>The Coptis chinensis genome and diversification of protoberbering-type alkaloids.</title>
        <authorList>
            <person name="Wang B."/>
            <person name="Shu S."/>
            <person name="Song C."/>
            <person name="Liu Y."/>
        </authorList>
    </citation>
    <scope>NUCLEOTIDE SEQUENCE [LARGE SCALE GENOMIC DNA]</scope>
    <source>
        <strain evidence="9">HL-2020</strain>
        <tissue evidence="9">Leaf</tissue>
    </source>
</reference>
<proteinExistence type="inferred from homology"/>
<keyword evidence="5 8" id="KW-0934">Plastid</keyword>
<evidence type="ECO:0000256" key="5">
    <source>
        <dbReference type="ARBA" id="ARBA00022640"/>
    </source>
</evidence>
<keyword evidence="8" id="KW-0603">Photosystem I</keyword>
<dbReference type="GO" id="GO:0016168">
    <property type="term" value="F:chlorophyll binding"/>
    <property type="evidence" value="ECO:0007669"/>
    <property type="project" value="UniProtKB-KW"/>
</dbReference>
<evidence type="ECO:0000313" key="10">
    <source>
        <dbReference type="Proteomes" id="UP000631114"/>
    </source>
</evidence>
<feature type="binding site" evidence="7">
    <location>
        <position position="73"/>
    </location>
    <ligand>
        <name>chlorophyll a</name>
        <dbReference type="ChEBI" id="CHEBI:58416"/>
        <label>1</label>
    </ligand>
</feature>
<dbReference type="SUPFAM" id="SSF103511">
    <property type="entry name" value="Chlorophyll a-b binding protein"/>
    <property type="match status" value="1"/>
</dbReference>
<keyword evidence="10" id="KW-1185">Reference proteome</keyword>
<keyword evidence="4 8" id="KW-0602">Photosynthesis</keyword>
<dbReference type="GO" id="GO:0009765">
    <property type="term" value="P:photosynthesis, light harvesting"/>
    <property type="evidence" value="ECO:0007669"/>
    <property type="project" value="InterPro"/>
</dbReference>
<name>A0A835HUJ8_9MAGN</name>
<dbReference type="Pfam" id="PF00504">
    <property type="entry name" value="Chloroa_b-bind"/>
    <property type="match status" value="1"/>
</dbReference>
<feature type="binding site" evidence="7">
    <location>
        <position position="77"/>
    </location>
    <ligand>
        <name>chlorophyll a</name>
        <dbReference type="ChEBI" id="CHEBI:58416"/>
        <label>1</label>
    </ligand>
</feature>
<keyword evidence="8" id="KW-0604">Photosystem II</keyword>
<dbReference type="GO" id="GO:0009523">
    <property type="term" value="C:photosystem II"/>
    <property type="evidence" value="ECO:0007669"/>
    <property type="project" value="UniProtKB-KW"/>
</dbReference>
<evidence type="ECO:0000256" key="8">
    <source>
        <dbReference type="RuleBase" id="RU363080"/>
    </source>
</evidence>
<dbReference type="InterPro" id="IPR022796">
    <property type="entry name" value="Chloroa_b-bind"/>
</dbReference>
<dbReference type="EMBL" id="JADFTS010000005">
    <property type="protein sequence ID" value="KAF9604497.1"/>
    <property type="molecule type" value="Genomic_DNA"/>
</dbReference>